<proteinExistence type="predicted"/>
<dbReference type="InterPro" id="IPR010064">
    <property type="entry name" value="HK97-gp10_tail"/>
</dbReference>
<dbReference type="NCBIfam" id="TIGR01725">
    <property type="entry name" value="phge_HK97_gp10"/>
    <property type="match status" value="1"/>
</dbReference>
<dbReference type="STRING" id="1121301.SAMN02745912_03457"/>
<organism evidence="1 2">
    <name type="scientific">Paramaledivibacter caminithermalis (strain DSM 15212 / CIP 107654 / DViRD3)</name>
    <name type="common">Clostridium caminithermale</name>
    <dbReference type="NCBI Taxonomy" id="1121301"/>
    <lineage>
        <taxon>Bacteria</taxon>
        <taxon>Bacillati</taxon>
        <taxon>Bacillota</taxon>
        <taxon>Clostridia</taxon>
        <taxon>Peptostreptococcales</taxon>
        <taxon>Caminicellaceae</taxon>
        <taxon>Paramaledivibacter</taxon>
    </lineage>
</organism>
<dbReference type="Pfam" id="PF04883">
    <property type="entry name" value="HK97-gp10_like"/>
    <property type="match status" value="1"/>
</dbReference>
<reference evidence="1 2" key="1">
    <citation type="submission" date="2016-11" db="EMBL/GenBank/DDBJ databases">
        <authorList>
            <person name="Jaros S."/>
            <person name="Januszkiewicz K."/>
            <person name="Wedrychowicz H."/>
        </authorList>
    </citation>
    <scope>NUCLEOTIDE SEQUENCE [LARGE SCALE GENOMIC DNA]</scope>
    <source>
        <strain evidence="1 2">DSM 15212</strain>
    </source>
</reference>
<sequence>MANRGFYIELENVERTIREIGLFQIEKRENVKKIIKKTAKRVVKEAKARVPVDTGETKKSIKAKYLEGGLMATVKPRLPGGWKAHFHEYGTVKMRARPFMGPAEEVSRNDYLQEMRSEVNR</sequence>
<accession>A0A1M6SW90</accession>
<dbReference type="Proteomes" id="UP000184465">
    <property type="component" value="Unassembled WGS sequence"/>
</dbReference>
<evidence type="ECO:0000313" key="1">
    <source>
        <dbReference type="EMBL" id="SHK48929.1"/>
    </source>
</evidence>
<evidence type="ECO:0000313" key="2">
    <source>
        <dbReference type="Proteomes" id="UP000184465"/>
    </source>
</evidence>
<dbReference type="EMBL" id="FRAG01000072">
    <property type="protein sequence ID" value="SHK48929.1"/>
    <property type="molecule type" value="Genomic_DNA"/>
</dbReference>
<dbReference type="OrthoDB" id="886754at2"/>
<name>A0A1M6SW90_PARC5</name>
<dbReference type="RefSeq" id="WP_073152939.1">
    <property type="nucleotide sequence ID" value="NZ_FRAG01000072.1"/>
</dbReference>
<keyword evidence="2" id="KW-1185">Reference proteome</keyword>
<gene>
    <name evidence="1" type="ORF">SAMN02745912_03457</name>
</gene>
<protein>
    <submittedName>
        <fullName evidence="1">Phage protein, HK97 gp10 family</fullName>
    </submittedName>
</protein>
<dbReference type="AlphaFoldDB" id="A0A1M6SW90"/>